<dbReference type="PANTHER" id="PTHR37984:SF15">
    <property type="entry name" value="INTEGRASE CATALYTIC DOMAIN-CONTAINING PROTEIN"/>
    <property type="match status" value="1"/>
</dbReference>
<dbReference type="InterPro" id="IPR041588">
    <property type="entry name" value="Integrase_H2C2"/>
</dbReference>
<dbReference type="Pfam" id="PF17921">
    <property type="entry name" value="Integrase_H2C2"/>
    <property type="match status" value="1"/>
</dbReference>
<dbReference type="PANTHER" id="PTHR37984">
    <property type="entry name" value="PROTEIN CBG26694"/>
    <property type="match status" value="1"/>
</dbReference>
<accession>A0A433TW24</accession>
<keyword evidence="3" id="KW-1185">Reference proteome</keyword>
<dbReference type="Gene3D" id="3.30.420.10">
    <property type="entry name" value="Ribonuclease H-like superfamily/Ribonuclease H"/>
    <property type="match status" value="1"/>
</dbReference>
<dbReference type="STRING" id="188477.A0A433TW24"/>
<protein>
    <recommendedName>
        <fullName evidence="1">Integrase zinc-binding domain-containing protein</fullName>
    </recommendedName>
</protein>
<organism evidence="2 3">
    <name type="scientific">Elysia chlorotica</name>
    <name type="common">Eastern emerald elysia</name>
    <name type="synonym">Sea slug</name>
    <dbReference type="NCBI Taxonomy" id="188477"/>
    <lineage>
        <taxon>Eukaryota</taxon>
        <taxon>Metazoa</taxon>
        <taxon>Spiralia</taxon>
        <taxon>Lophotrochozoa</taxon>
        <taxon>Mollusca</taxon>
        <taxon>Gastropoda</taxon>
        <taxon>Heterobranchia</taxon>
        <taxon>Euthyneura</taxon>
        <taxon>Panpulmonata</taxon>
        <taxon>Sacoglossa</taxon>
        <taxon>Placobranchoidea</taxon>
        <taxon>Plakobranchidae</taxon>
        <taxon>Elysia</taxon>
    </lineage>
</organism>
<dbReference type="GO" id="GO:0003676">
    <property type="term" value="F:nucleic acid binding"/>
    <property type="evidence" value="ECO:0007669"/>
    <property type="project" value="InterPro"/>
</dbReference>
<dbReference type="InterPro" id="IPR050951">
    <property type="entry name" value="Retrovirus_Pol_polyprotein"/>
</dbReference>
<evidence type="ECO:0000313" key="3">
    <source>
        <dbReference type="Proteomes" id="UP000271974"/>
    </source>
</evidence>
<dbReference type="Proteomes" id="UP000271974">
    <property type="component" value="Unassembled WGS sequence"/>
</dbReference>
<dbReference type="FunFam" id="1.10.340.70:FF:000001">
    <property type="entry name" value="Retrovirus-related Pol polyprotein from transposon gypsy-like Protein"/>
    <property type="match status" value="1"/>
</dbReference>
<feature type="domain" description="Integrase zinc-binding" evidence="1">
    <location>
        <begin position="99"/>
        <end position="153"/>
    </location>
</feature>
<dbReference type="OrthoDB" id="10059697at2759"/>
<name>A0A433TW24_ELYCH</name>
<proteinExistence type="predicted"/>
<comment type="caution">
    <text evidence="2">The sequence shown here is derived from an EMBL/GenBank/DDBJ whole genome shotgun (WGS) entry which is preliminary data.</text>
</comment>
<reference evidence="2 3" key="1">
    <citation type="submission" date="2019-01" db="EMBL/GenBank/DDBJ databases">
        <title>A draft genome assembly of the solar-powered sea slug Elysia chlorotica.</title>
        <authorList>
            <person name="Cai H."/>
            <person name="Li Q."/>
            <person name="Fang X."/>
            <person name="Li J."/>
            <person name="Curtis N.E."/>
            <person name="Altenburger A."/>
            <person name="Shibata T."/>
            <person name="Feng M."/>
            <person name="Maeda T."/>
            <person name="Schwartz J.A."/>
            <person name="Shigenobu S."/>
            <person name="Lundholm N."/>
            <person name="Nishiyama T."/>
            <person name="Yang H."/>
            <person name="Hasebe M."/>
            <person name="Li S."/>
            <person name="Pierce S.K."/>
            <person name="Wang J."/>
        </authorList>
    </citation>
    <scope>NUCLEOTIDE SEQUENCE [LARGE SCALE GENOMIC DNA]</scope>
    <source>
        <strain evidence="2">EC2010</strain>
        <tissue evidence="2">Whole organism of an adult</tissue>
    </source>
</reference>
<dbReference type="InterPro" id="IPR012337">
    <property type="entry name" value="RNaseH-like_sf"/>
</dbReference>
<gene>
    <name evidence="2" type="ORF">EGW08_006487</name>
</gene>
<dbReference type="EMBL" id="RQTK01000160">
    <property type="protein sequence ID" value="RUS85773.1"/>
    <property type="molecule type" value="Genomic_DNA"/>
</dbReference>
<sequence>MHGARIAMQRRNGEAKTFCTCKGFRGVGDTIINVLNNKSNAKLSKLPLFVDYKDDLDSWLLRFERFAETVSFERRHGVVFRIYKDDKQGGAIILQVVLPQSLRKYVMSVAHDSIAGGHQVSRKTKDKIITSFYWPRVEGDVARYCRSCDVCPKTINKGAIPKAPLQRIPVVDVPFKRVAVDLVGPIDLTSEDWHRYILTLVDYATGYPEAVPLKRIDAETVAEAKVRGPMHILKRLWTKDIEEDEVKSIYQYVLELRERLQRT</sequence>
<evidence type="ECO:0000259" key="1">
    <source>
        <dbReference type="Pfam" id="PF17921"/>
    </source>
</evidence>
<dbReference type="SUPFAM" id="SSF53098">
    <property type="entry name" value="Ribonuclease H-like"/>
    <property type="match status" value="1"/>
</dbReference>
<dbReference type="Gene3D" id="1.10.340.70">
    <property type="match status" value="1"/>
</dbReference>
<evidence type="ECO:0000313" key="2">
    <source>
        <dbReference type="EMBL" id="RUS85773.1"/>
    </source>
</evidence>
<dbReference type="AlphaFoldDB" id="A0A433TW24"/>
<dbReference type="InterPro" id="IPR036397">
    <property type="entry name" value="RNaseH_sf"/>
</dbReference>